<evidence type="ECO:0000256" key="1">
    <source>
        <dbReference type="ARBA" id="ARBA00001698"/>
    </source>
</evidence>
<evidence type="ECO:0000256" key="2">
    <source>
        <dbReference type="ARBA" id="ARBA00004651"/>
    </source>
</evidence>
<keyword evidence="16" id="KW-0594">Phospholipid biosynthesis</keyword>
<keyword evidence="9" id="KW-0444">Lipid biosynthesis</keyword>
<dbReference type="InterPro" id="IPR000374">
    <property type="entry name" value="PC_trans"/>
</dbReference>
<evidence type="ECO:0000256" key="19">
    <source>
        <dbReference type="SAM" id="Phobius"/>
    </source>
</evidence>
<reference evidence="20 21" key="1">
    <citation type="submission" date="2013-12" db="EMBL/GenBank/DDBJ databases">
        <authorList>
            <consortium name="DOE Joint Genome Institute"/>
            <person name="Muyzer G."/>
            <person name="Huntemann M."/>
            <person name="Han J."/>
            <person name="Chen A."/>
            <person name="Kyrpides N."/>
            <person name="Mavromatis K."/>
            <person name="Markowitz V."/>
            <person name="Palaniappan K."/>
            <person name="Ivanova N."/>
            <person name="Schaumberg A."/>
            <person name="Pati A."/>
            <person name="Liolios K."/>
            <person name="Nordberg H.P."/>
            <person name="Cantor M.N."/>
            <person name="Hua S.X."/>
            <person name="Woyke T."/>
        </authorList>
    </citation>
    <scope>NUCLEOTIDE SEQUENCE [LARGE SCALE GENOMIC DNA]</scope>
    <source>
        <strain evidence="20 21">ARh 1</strain>
    </source>
</reference>
<dbReference type="KEGG" id="tti:THITH_10435"/>
<dbReference type="STRING" id="713585.THITH_10435"/>
<keyword evidence="13 19" id="KW-1133">Transmembrane helix</keyword>
<evidence type="ECO:0000256" key="6">
    <source>
        <dbReference type="ARBA" id="ARBA00012487"/>
    </source>
</evidence>
<evidence type="ECO:0000256" key="5">
    <source>
        <dbReference type="ARBA" id="ARBA00010185"/>
    </source>
</evidence>
<dbReference type="PROSITE" id="PS01315">
    <property type="entry name" value="CDS"/>
    <property type="match status" value="1"/>
</dbReference>
<comment type="subcellular location">
    <subcellularLocation>
        <location evidence="2">Cell membrane</location>
        <topology evidence="2">Multi-pass membrane protein</topology>
    </subcellularLocation>
</comment>
<keyword evidence="8" id="KW-1003">Cell membrane</keyword>
<dbReference type="PANTHER" id="PTHR46382">
    <property type="entry name" value="PHOSPHATIDATE CYTIDYLYLTRANSFERASE"/>
    <property type="match status" value="1"/>
</dbReference>
<keyword evidence="12 18" id="KW-0548">Nucleotidyltransferase</keyword>
<sequence>MLKQRILTALAIIVPVFLLIAFAPSGLVAGFVLLVIALGAFEWARLGSFEGQGARVAFAVLVLAVPAGLLLIWGDAGWTGFHAWVLALGVVWWGLVFLGLPAYRPGLGARRWGRWLLRGAAFPTLAPAALALIWLHDSAPMLVIYLILLVAAADTGAFFIGRRFGRSPLAPDISPGKTREGLLGALAATLPVALIGAWAFGLQAMDALVFVLLGIVVALVSVAGDLQESVLKREAGAKDSGMLLPGHGGILDRVDSLTAAAPVFAAGLLWTALFAQGG</sequence>
<evidence type="ECO:0000256" key="7">
    <source>
        <dbReference type="ARBA" id="ARBA00019373"/>
    </source>
</evidence>
<keyword evidence="14" id="KW-0443">Lipid metabolism</keyword>
<evidence type="ECO:0000256" key="3">
    <source>
        <dbReference type="ARBA" id="ARBA00005119"/>
    </source>
</evidence>
<keyword evidence="21" id="KW-1185">Reference proteome</keyword>
<evidence type="ECO:0000256" key="10">
    <source>
        <dbReference type="ARBA" id="ARBA00022679"/>
    </source>
</evidence>
<feature type="transmembrane region" description="Helical" evidence="19">
    <location>
        <begin position="12"/>
        <end position="41"/>
    </location>
</feature>
<dbReference type="Pfam" id="PF01148">
    <property type="entry name" value="CTP_transf_1"/>
    <property type="match status" value="1"/>
</dbReference>
<evidence type="ECO:0000313" key="21">
    <source>
        <dbReference type="Proteomes" id="UP000005289"/>
    </source>
</evidence>
<evidence type="ECO:0000256" key="14">
    <source>
        <dbReference type="ARBA" id="ARBA00023098"/>
    </source>
</evidence>
<dbReference type="GO" id="GO:0005886">
    <property type="term" value="C:plasma membrane"/>
    <property type="evidence" value="ECO:0007669"/>
    <property type="project" value="UniProtKB-SubCell"/>
</dbReference>
<organism evidence="20 21">
    <name type="scientific">Thioalkalivibrio paradoxus ARh 1</name>
    <dbReference type="NCBI Taxonomy" id="713585"/>
    <lineage>
        <taxon>Bacteria</taxon>
        <taxon>Pseudomonadati</taxon>
        <taxon>Pseudomonadota</taxon>
        <taxon>Gammaproteobacteria</taxon>
        <taxon>Chromatiales</taxon>
        <taxon>Ectothiorhodospiraceae</taxon>
        <taxon>Thioalkalivibrio</taxon>
    </lineage>
</organism>
<gene>
    <name evidence="20" type="ORF">THITH_10435</name>
</gene>
<keyword evidence="11 18" id="KW-0812">Transmembrane</keyword>
<evidence type="ECO:0000256" key="18">
    <source>
        <dbReference type="RuleBase" id="RU003938"/>
    </source>
</evidence>
<evidence type="ECO:0000313" key="20">
    <source>
        <dbReference type="EMBL" id="AHE98598.1"/>
    </source>
</evidence>
<accession>W0DNL8</accession>
<evidence type="ECO:0000256" key="15">
    <source>
        <dbReference type="ARBA" id="ARBA00023136"/>
    </source>
</evidence>
<feature type="transmembrane region" description="Helical" evidence="19">
    <location>
        <begin position="53"/>
        <end position="74"/>
    </location>
</feature>
<comment type="pathway">
    <text evidence="4">Lipid metabolism.</text>
</comment>
<evidence type="ECO:0000256" key="16">
    <source>
        <dbReference type="ARBA" id="ARBA00023209"/>
    </source>
</evidence>
<comment type="catalytic activity">
    <reaction evidence="1 18">
        <text>a 1,2-diacyl-sn-glycero-3-phosphate + CTP + H(+) = a CDP-1,2-diacyl-sn-glycerol + diphosphate</text>
        <dbReference type="Rhea" id="RHEA:16229"/>
        <dbReference type="ChEBI" id="CHEBI:15378"/>
        <dbReference type="ChEBI" id="CHEBI:33019"/>
        <dbReference type="ChEBI" id="CHEBI:37563"/>
        <dbReference type="ChEBI" id="CHEBI:58332"/>
        <dbReference type="ChEBI" id="CHEBI:58608"/>
        <dbReference type="EC" id="2.7.7.41"/>
    </reaction>
</comment>
<name>W0DNL8_9GAMM</name>
<dbReference type="PANTHER" id="PTHR46382:SF1">
    <property type="entry name" value="PHOSPHATIDATE CYTIDYLYLTRANSFERASE"/>
    <property type="match status" value="1"/>
</dbReference>
<dbReference type="AlphaFoldDB" id="W0DNL8"/>
<comment type="similarity">
    <text evidence="5 18">Belongs to the CDS family.</text>
</comment>
<feature type="transmembrane region" description="Helical" evidence="19">
    <location>
        <begin position="207"/>
        <end position="226"/>
    </location>
</feature>
<dbReference type="EC" id="2.7.7.41" evidence="6 18"/>
<protein>
    <recommendedName>
        <fullName evidence="7 18">Phosphatidate cytidylyltransferase</fullName>
        <ecNumber evidence="6 18">2.7.7.41</ecNumber>
    </recommendedName>
</protein>
<dbReference type="GO" id="GO:0016024">
    <property type="term" value="P:CDP-diacylglycerol biosynthetic process"/>
    <property type="evidence" value="ECO:0007669"/>
    <property type="project" value="UniProtKB-UniPathway"/>
</dbReference>
<keyword evidence="15 19" id="KW-0472">Membrane</keyword>
<keyword evidence="10 18" id="KW-0808">Transferase</keyword>
<evidence type="ECO:0000256" key="4">
    <source>
        <dbReference type="ARBA" id="ARBA00005189"/>
    </source>
</evidence>
<evidence type="ECO:0000256" key="11">
    <source>
        <dbReference type="ARBA" id="ARBA00022692"/>
    </source>
</evidence>
<keyword evidence="17" id="KW-1208">Phospholipid metabolism</keyword>
<evidence type="ECO:0000256" key="17">
    <source>
        <dbReference type="ARBA" id="ARBA00023264"/>
    </source>
</evidence>
<evidence type="ECO:0000256" key="12">
    <source>
        <dbReference type="ARBA" id="ARBA00022695"/>
    </source>
</evidence>
<dbReference type="OrthoDB" id="9799199at2"/>
<feature type="transmembrane region" description="Helical" evidence="19">
    <location>
        <begin position="182"/>
        <end position="201"/>
    </location>
</feature>
<proteinExistence type="inferred from homology"/>
<feature type="transmembrane region" description="Helical" evidence="19">
    <location>
        <begin position="115"/>
        <end position="136"/>
    </location>
</feature>
<dbReference type="RefSeq" id="WP_006748224.1">
    <property type="nucleotide sequence ID" value="NZ_CP007029.1"/>
</dbReference>
<feature type="transmembrane region" description="Helical" evidence="19">
    <location>
        <begin position="80"/>
        <end position="103"/>
    </location>
</feature>
<dbReference type="GO" id="GO:0004605">
    <property type="term" value="F:phosphatidate cytidylyltransferase activity"/>
    <property type="evidence" value="ECO:0007669"/>
    <property type="project" value="UniProtKB-EC"/>
</dbReference>
<comment type="pathway">
    <text evidence="3 18">Phospholipid metabolism; CDP-diacylglycerol biosynthesis; CDP-diacylglycerol from sn-glycerol 3-phosphate: step 3/3.</text>
</comment>
<dbReference type="Proteomes" id="UP000005289">
    <property type="component" value="Chromosome"/>
</dbReference>
<feature type="transmembrane region" description="Helical" evidence="19">
    <location>
        <begin position="142"/>
        <end position="161"/>
    </location>
</feature>
<evidence type="ECO:0000256" key="9">
    <source>
        <dbReference type="ARBA" id="ARBA00022516"/>
    </source>
</evidence>
<dbReference type="UniPathway" id="UPA00557">
    <property type="reaction ID" value="UER00614"/>
</dbReference>
<dbReference type="EMBL" id="CP007029">
    <property type="protein sequence ID" value="AHE98598.1"/>
    <property type="molecule type" value="Genomic_DNA"/>
</dbReference>
<evidence type="ECO:0000256" key="8">
    <source>
        <dbReference type="ARBA" id="ARBA00022475"/>
    </source>
</evidence>
<dbReference type="HOGENOM" id="CLU_037294_1_2_6"/>
<evidence type="ECO:0000256" key="13">
    <source>
        <dbReference type="ARBA" id="ARBA00022989"/>
    </source>
</evidence>